<evidence type="ECO:0000256" key="2">
    <source>
        <dbReference type="ARBA" id="ARBA00022454"/>
    </source>
</evidence>
<evidence type="ECO:0000256" key="7">
    <source>
        <dbReference type="ARBA" id="ARBA00022833"/>
    </source>
</evidence>
<reference evidence="11" key="1">
    <citation type="submission" date="2018-03" db="EMBL/GenBank/DDBJ databases">
        <authorList>
            <person name="Guldener U."/>
        </authorList>
    </citation>
    <scope>NUCLEOTIDE SEQUENCE</scope>
</reference>
<dbReference type="InterPro" id="IPR007728">
    <property type="entry name" value="Pre-SET_dom"/>
</dbReference>
<evidence type="ECO:0000256" key="3">
    <source>
        <dbReference type="ARBA" id="ARBA00022603"/>
    </source>
</evidence>
<dbReference type="EMBL" id="ONZQ02000009">
    <property type="protein sequence ID" value="SPO04089.1"/>
    <property type="molecule type" value="Genomic_DNA"/>
</dbReference>
<keyword evidence="7" id="KW-0862">Zinc</keyword>
<name>A0AAE8N293_9PEZI</name>
<dbReference type="InterPro" id="IPR003616">
    <property type="entry name" value="Post-SET_dom"/>
</dbReference>
<dbReference type="PROSITE" id="PS50280">
    <property type="entry name" value="SET"/>
    <property type="match status" value="1"/>
</dbReference>
<keyword evidence="2" id="KW-0158">Chromosome</keyword>
<dbReference type="InterPro" id="IPR050973">
    <property type="entry name" value="H3K9_Histone-Lys_N-MTase"/>
</dbReference>
<organism evidence="11 12">
    <name type="scientific">Cephalotrichum gorgonifer</name>
    <dbReference type="NCBI Taxonomy" id="2041049"/>
    <lineage>
        <taxon>Eukaryota</taxon>
        <taxon>Fungi</taxon>
        <taxon>Dikarya</taxon>
        <taxon>Ascomycota</taxon>
        <taxon>Pezizomycotina</taxon>
        <taxon>Sordariomycetes</taxon>
        <taxon>Hypocreomycetidae</taxon>
        <taxon>Microascales</taxon>
        <taxon>Microascaceae</taxon>
        <taxon>Cephalotrichum</taxon>
    </lineage>
</organism>
<dbReference type="SUPFAM" id="SSF82199">
    <property type="entry name" value="SET domain"/>
    <property type="match status" value="1"/>
</dbReference>
<protein>
    <submittedName>
        <fullName evidence="11">Probable Histone-lysine N-methyltransferase, H3 lysine-9 specific dim-5</fullName>
    </submittedName>
</protein>
<evidence type="ECO:0000256" key="5">
    <source>
        <dbReference type="ARBA" id="ARBA00022691"/>
    </source>
</evidence>
<dbReference type="GO" id="GO:0042054">
    <property type="term" value="F:histone methyltransferase activity"/>
    <property type="evidence" value="ECO:0007669"/>
    <property type="project" value="InterPro"/>
</dbReference>
<dbReference type="PANTHER" id="PTHR46223:SF3">
    <property type="entry name" value="HISTONE-LYSINE N-METHYLTRANSFERASE SET-23"/>
    <property type="match status" value="1"/>
</dbReference>
<sequence>MEDPKRRQHFFSHGGPGLEEEKEDCHWCQIRSFPNYDTYPITVINEVNDDVLPADFRFIHEVVLGAGVTPAEASFRSGCECRKDESCRYNGCQCLGDVVLDESDESDEGRKRKLQASAYQATGARVGMLRGRWLEDECDAVIYECHEGCACSAACPNRVVERGRRVPLQIFRTKDRGWGVKSTADIVRGQFVDRYIGEIITAAEADRRRKVSDVAQKKDVYLFDLDKFHDPRSLDPRLSARPYVVDGEFMSGPTRFINHSCDPNMRIYARVGDHADKHLHDLALFAIKDVPRGTELTFDYTNGVEDEDGDKGDRRGMTRCYCGSKKCRGWLF</sequence>
<dbReference type="GO" id="GO:0008270">
    <property type="term" value="F:zinc ion binding"/>
    <property type="evidence" value="ECO:0007669"/>
    <property type="project" value="InterPro"/>
</dbReference>
<keyword evidence="4" id="KW-0808">Transferase</keyword>
<dbReference type="InterPro" id="IPR046341">
    <property type="entry name" value="SET_dom_sf"/>
</dbReference>
<dbReference type="Proteomes" id="UP001187682">
    <property type="component" value="Unassembled WGS sequence"/>
</dbReference>
<comment type="subcellular location">
    <subcellularLocation>
        <location evidence="1">Chromosome</location>
    </subcellularLocation>
</comment>
<keyword evidence="12" id="KW-1185">Reference proteome</keyword>
<evidence type="ECO:0000313" key="11">
    <source>
        <dbReference type="EMBL" id="SPO04089.1"/>
    </source>
</evidence>
<comment type="caution">
    <text evidence="11">The sequence shown here is derived from an EMBL/GenBank/DDBJ whole genome shotgun (WGS) entry which is preliminary data.</text>
</comment>
<evidence type="ECO:0000256" key="4">
    <source>
        <dbReference type="ARBA" id="ARBA00022679"/>
    </source>
</evidence>
<dbReference type="PANTHER" id="PTHR46223">
    <property type="entry name" value="HISTONE-LYSINE N-METHYLTRANSFERASE SUV39H"/>
    <property type="match status" value="1"/>
</dbReference>
<dbReference type="PROSITE" id="PS50868">
    <property type="entry name" value="POST_SET"/>
    <property type="match status" value="1"/>
</dbReference>
<evidence type="ECO:0000256" key="6">
    <source>
        <dbReference type="ARBA" id="ARBA00022723"/>
    </source>
</evidence>
<dbReference type="InterPro" id="IPR001214">
    <property type="entry name" value="SET_dom"/>
</dbReference>
<feature type="domain" description="Post-SET" evidence="10">
    <location>
        <begin position="316"/>
        <end position="332"/>
    </location>
</feature>
<dbReference type="CDD" id="cd19473">
    <property type="entry name" value="SET_SUV39H_DIM5-like"/>
    <property type="match status" value="1"/>
</dbReference>
<keyword evidence="6" id="KW-0479">Metal-binding</keyword>
<proteinExistence type="predicted"/>
<keyword evidence="3" id="KW-0489">Methyltransferase</keyword>
<accession>A0AAE8N293</accession>
<dbReference type="SMART" id="SM00468">
    <property type="entry name" value="PreSET"/>
    <property type="match status" value="1"/>
</dbReference>
<dbReference type="SMART" id="SM00317">
    <property type="entry name" value="SET"/>
    <property type="match status" value="1"/>
</dbReference>
<dbReference type="Gene3D" id="2.170.270.10">
    <property type="entry name" value="SET domain"/>
    <property type="match status" value="1"/>
</dbReference>
<dbReference type="GO" id="GO:0032259">
    <property type="term" value="P:methylation"/>
    <property type="evidence" value="ECO:0007669"/>
    <property type="project" value="UniProtKB-KW"/>
</dbReference>
<evidence type="ECO:0000259" key="8">
    <source>
        <dbReference type="PROSITE" id="PS50280"/>
    </source>
</evidence>
<evidence type="ECO:0000313" key="12">
    <source>
        <dbReference type="Proteomes" id="UP001187682"/>
    </source>
</evidence>
<keyword evidence="5" id="KW-0949">S-adenosyl-L-methionine</keyword>
<feature type="domain" description="Pre-SET" evidence="9">
    <location>
        <begin position="77"/>
        <end position="163"/>
    </location>
</feature>
<dbReference type="Pfam" id="PF00856">
    <property type="entry name" value="SET"/>
    <property type="match status" value="1"/>
</dbReference>
<dbReference type="GO" id="GO:0005694">
    <property type="term" value="C:chromosome"/>
    <property type="evidence" value="ECO:0007669"/>
    <property type="project" value="UniProtKB-SubCell"/>
</dbReference>
<evidence type="ECO:0000259" key="10">
    <source>
        <dbReference type="PROSITE" id="PS50868"/>
    </source>
</evidence>
<evidence type="ECO:0000256" key="1">
    <source>
        <dbReference type="ARBA" id="ARBA00004286"/>
    </source>
</evidence>
<dbReference type="AlphaFoldDB" id="A0AAE8N293"/>
<dbReference type="PROSITE" id="PS50867">
    <property type="entry name" value="PRE_SET"/>
    <property type="match status" value="1"/>
</dbReference>
<gene>
    <name evidence="11" type="ORF">DNG_06772</name>
</gene>
<dbReference type="GO" id="GO:0005634">
    <property type="term" value="C:nucleus"/>
    <property type="evidence" value="ECO:0007669"/>
    <property type="project" value="InterPro"/>
</dbReference>
<feature type="domain" description="SET" evidence="8">
    <location>
        <begin position="166"/>
        <end position="301"/>
    </location>
</feature>
<dbReference type="Pfam" id="PF05033">
    <property type="entry name" value="Pre-SET"/>
    <property type="match status" value="1"/>
</dbReference>
<evidence type="ECO:0000259" key="9">
    <source>
        <dbReference type="PROSITE" id="PS50867"/>
    </source>
</evidence>